<dbReference type="InterPro" id="IPR029454">
    <property type="entry name" value="ODR-4-like"/>
</dbReference>
<keyword evidence="3" id="KW-0812">Transmembrane</keyword>
<evidence type="ECO:0000256" key="5">
    <source>
        <dbReference type="ARBA" id="ARBA00023136"/>
    </source>
</evidence>
<dbReference type="EMBL" id="BJWL01000011">
    <property type="protein sequence ID" value="GFY96047.1"/>
    <property type="molecule type" value="Genomic_DNA"/>
</dbReference>
<evidence type="ECO:0000256" key="3">
    <source>
        <dbReference type="ARBA" id="ARBA00022692"/>
    </source>
</evidence>
<dbReference type="GO" id="GO:0012505">
    <property type="term" value="C:endomembrane system"/>
    <property type="evidence" value="ECO:0007669"/>
    <property type="project" value="TreeGrafter"/>
</dbReference>
<evidence type="ECO:0000313" key="8">
    <source>
        <dbReference type="Proteomes" id="UP000585474"/>
    </source>
</evidence>
<comment type="similarity">
    <text evidence="2">Belongs to the ODR-4 family.</text>
</comment>
<comment type="caution">
    <text evidence="7">The sequence shown here is derived from an EMBL/GenBank/DDBJ whole genome shotgun (WGS) entry which is preliminary data.</text>
</comment>
<dbReference type="PANTHER" id="PTHR33966">
    <property type="entry name" value="PROTEIN ODR-4 HOMOLOG"/>
    <property type="match status" value="1"/>
</dbReference>
<dbReference type="GO" id="GO:0008104">
    <property type="term" value="P:intracellular protein localization"/>
    <property type="evidence" value="ECO:0007669"/>
    <property type="project" value="TreeGrafter"/>
</dbReference>
<evidence type="ECO:0000256" key="2">
    <source>
        <dbReference type="ARBA" id="ARBA00010131"/>
    </source>
</evidence>
<keyword evidence="5" id="KW-0472">Membrane</keyword>
<comment type="subcellular location">
    <subcellularLocation>
        <location evidence="1">Membrane</location>
    </subcellularLocation>
</comment>
<keyword evidence="8" id="KW-1185">Reference proteome</keyword>
<evidence type="ECO:0000256" key="6">
    <source>
        <dbReference type="SAM" id="MobiDB-lite"/>
    </source>
</evidence>
<gene>
    <name evidence="7" type="ORF">Acr_11g0003530</name>
</gene>
<dbReference type="Proteomes" id="UP000585474">
    <property type="component" value="Unassembled WGS sequence"/>
</dbReference>
<name>A0A7J0FDP5_9ERIC</name>
<dbReference type="Pfam" id="PF14778">
    <property type="entry name" value="ODR4-like"/>
    <property type="match status" value="1"/>
</dbReference>
<evidence type="ECO:0000313" key="7">
    <source>
        <dbReference type="EMBL" id="GFY96047.1"/>
    </source>
</evidence>
<accession>A0A7J0FDP5</accession>
<keyword evidence="4" id="KW-1133">Transmembrane helix</keyword>
<reference evidence="7 8" key="1">
    <citation type="submission" date="2019-07" db="EMBL/GenBank/DDBJ databases">
        <title>De Novo Assembly of kiwifruit Actinidia rufa.</title>
        <authorList>
            <person name="Sugita-Konishi S."/>
            <person name="Sato K."/>
            <person name="Mori E."/>
            <person name="Abe Y."/>
            <person name="Kisaki G."/>
            <person name="Hamano K."/>
            <person name="Suezawa K."/>
            <person name="Otani M."/>
            <person name="Fukuda T."/>
            <person name="Manabe T."/>
            <person name="Gomi K."/>
            <person name="Tabuchi M."/>
            <person name="Akimitsu K."/>
            <person name="Kataoka I."/>
        </authorList>
    </citation>
    <scope>NUCLEOTIDE SEQUENCE [LARGE SCALE GENOMIC DNA]</scope>
    <source>
        <strain evidence="8">cv. Fuchu</strain>
    </source>
</reference>
<evidence type="ECO:0000256" key="1">
    <source>
        <dbReference type="ARBA" id="ARBA00004370"/>
    </source>
</evidence>
<sequence>MVKAVVGEESRLKSVEDRLSHSAVPSQVGLVIGKLSPISDRGLVFDLVPTPPNDAGEPACSIVDSGRDEKKKGSKGKSQTDSSSLFIDKDWVAEHARQVSRMLLGGVKVLGIYIWINESSFKNSSVILCQTVKGVAEAAPLLETDWSERLLMHISYSPRSLRPCDFKMGKVLASLQTFRCTYTFDLR</sequence>
<dbReference type="PANTHER" id="PTHR33966:SF1">
    <property type="entry name" value="PROTEIN ODR-4 HOMOLOG"/>
    <property type="match status" value="1"/>
</dbReference>
<protein>
    <submittedName>
        <fullName evidence="7">Oxidoreductase, zinc-binding dehydrogenase family protein</fullName>
    </submittedName>
</protein>
<dbReference type="GO" id="GO:0016020">
    <property type="term" value="C:membrane"/>
    <property type="evidence" value="ECO:0007669"/>
    <property type="project" value="UniProtKB-SubCell"/>
</dbReference>
<dbReference type="OrthoDB" id="21458at2759"/>
<organism evidence="7 8">
    <name type="scientific">Actinidia rufa</name>
    <dbReference type="NCBI Taxonomy" id="165716"/>
    <lineage>
        <taxon>Eukaryota</taxon>
        <taxon>Viridiplantae</taxon>
        <taxon>Streptophyta</taxon>
        <taxon>Embryophyta</taxon>
        <taxon>Tracheophyta</taxon>
        <taxon>Spermatophyta</taxon>
        <taxon>Magnoliopsida</taxon>
        <taxon>eudicotyledons</taxon>
        <taxon>Gunneridae</taxon>
        <taxon>Pentapetalae</taxon>
        <taxon>asterids</taxon>
        <taxon>Ericales</taxon>
        <taxon>Actinidiaceae</taxon>
        <taxon>Actinidia</taxon>
    </lineage>
</organism>
<feature type="region of interest" description="Disordered" evidence="6">
    <location>
        <begin position="55"/>
        <end position="82"/>
    </location>
</feature>
<dbReference type="AlphaFoldDB" id="A0A7J0FDP5"/>
<proteinExistence type="inferred from homology"/>
<evidence type="ECO:0000256" key="4">
    <source>
        <dbReference type="ARBA" id="ARBA00022989"/>
    </source>
</evidence>